<protein>
    <submittedName>
        <fullName evidence="1">Uncharacterized protein</fullName>
    </submittedName>
</protein>
<name>A0A9X6KFL3_BACTU</name>
<organism evidence="1 2">
    <name type="scientific">Bacillus thuringiensis</name>
    <dbReference type="NCBI Taxonomy" id="1428"/>
    <lineage>
        <taxon>Bacteria</taxon>
        <taxon>Bacillati</taxon>
        <taxon>Bacillota</taxon>
        <taxon>Bacilli</taxon>
        <taxon>Bacillales</taxon>
        <taxon>Bacillaceae</taxon>
        <taxon>Bacillus</taxon>
        <taxon>Bacillus cereus group</taxon>
    </lineage>
</organism>
<reference evidence="1 2" key="1">
    <citation type="submission" date="2016-10" db="EMBL/GenBank/DDBJ databases">
        <title>Comparative genomics of Bacillus thuringiensis reveals a path to pathogens against multiple invertebrate hosts.</title>
        <authorList>
            <person name="Zheng J."/>
            <person name="Gao Q."/>
            <person name="Liu H."/>
            <person name="Peng D."/>
            <person name="Ruan L."/>
            <person name="Sun M."/>
        </authorList>
    </citation>
    <scope>NUCLEOTIDE SEQUENCE [LARGE SCALE GENOMIC DNA]</scope>
    <source>
        <strain evidence="1">HD5</strain>
    </source>
</reference>
<sequence length="63" mass="7414">MNPSKYKSKPMKEWTDTELILCKHDTLRDAYSALDKGYYNSAHAYTRILSNIKNEMERRGMKA</sequence>
<dbReference type="Proteomes" id="UP000194551">
    <property type="component" value="Unassembled WGS sequence"/>
</dbReference>
<gene>
    <name evidence="1" type="ORF">BK774_15465</name>
</gene>
<dbReference type="AlphaFoldDB" id="A0A9X6KFL3"/>
<comment type="caution">
    <text evidence="1">The sequence shown here is derived from an EMBL/GenBank/DDBJ whole genome shotgun (WGS) entry which is preliminary data.</text>
</comment>
<proteinExistence type="predicted"/>
<evidence type="ECO:0000313" key="2">
    <source>
        <dbReference type="Proteomes" id="UP000194551"/>
    </source>
</evidence>
<accession>A0A9X6KFL3</accession>
<evidence type="ECO:0000313" key="1">
    <source>
        <dbReference type="EMBL" id="OUA02572.1"/>
    </source>
</evidence>
<dbReference type="EMBL" id="NFEM01000073">
    <property type="protein sequence ID" value="OUA02572.1"/>
    <property type="molecule type" value="Genomic_DNA"/>
</dbReference>